<dbReference type="OrthoDB" id="5582218at2759"/>
<sequence>MALLPKTDDTWTRVAIPLMSFNIHQKFLSANWLPSVLQAARNALFPDNRLAAPRIPPSDDEVIQIRRECATAILDAIPSIVRTHFFATTDEDEMVRELEAELGLLGDAHINKHLIVSVIELLVVRLFPELVEGSSAGR</sequence>
<protein>
    <recommendedName>
        <fullName evidence="3">PXA domain-containing protein</fullName>
    </recommendedName>
</protein>
<reference evidence="1" key="2">
    <citation type="journal article" date="2022" name="Microb. Genom.">
        <title>A chromosome-scale genome assembly of the tomato pathogen Cladosporium fulvum reveals a compartmentalized genome architecture and the presence of a dispensable chromosome.</title>
        <authorList>
            <person name="Zaccaron A.Z."/>
            <person name="Chen L.H."/>
            <person name="Samaras A."/>
            <person name="Stergiopoulos I."/>
        </authorList>
    </citation>
    <scope>NUCLEOTIDE SEQUENCE</scope>
    <source>
        <strain evidence="1">Race5_Kim</strain>
    </source>
</reference>
<dbReference type="EMBL" id="CP090163">
    <property type="protein sequence ID" value="UJO10774.1"/>
    <property type="molecule type" value="Genomic_DNA"/>
</dbReference>
<accession>A0A9Q8L4R3</accession>
<reference evidence="1" key="1">
    <citation type="submission" date="2021-12" db="EMBL/GenBank/DDBJ databases">
        <authorList>
            <person name="Zaccaron A."/>
            <person name="Stergiopoulos I."/>
        </authorList>
    </citation>
    <scope>NUCLEOTIDE SEQUENCE</scope>
    <source>
        <strain evidence="1">Race5_Kim</strain>
    </source>
</reference>
<evidence type="ECO:0008006" key="3">
    <source>
        <dbReference type="Google" id="ProtNLM"/>
    </source>
</evidence>
<gene>
    <name evidence="1" type="ORF">CLAFUR5_00635</name>
</gene>
<evidence type="ECO:0000313" key="1">
    <source>
        <dbReference type="EMBL" id="UJO10774.1"/>
    </source>
</evidence>
<dbReference type="Proteomes" id="UP000756132">
    <property type="component" value="Chromosome 1"/>
</dbReference>
<proteinExistence type="predicted"/>
<dbReference type="KEGG" id="ffu:CLAFUR5_00635"/>
<dbReference type="AlphaFoldDB" id="A0A9Q8L4R3"/>
<dbReference type="GeneID" id="71980513"/>
<organism evidence="1 2">
    <name type="scientific">Passalora fulva</name>
    <name type="common">Tomato leaf mold</name>
    <name type="synonym">Cladosporium fulvum</name>
    <dbReference type="NCBI Taxonomy" id="5499"/>
    <lineage>
        <taxon>Eukaryota</taxon>
        <taxon>Fungi</taxon>
        <taxon>Dikarya</taxon>
        <taxon>Ascomycota</taxon>
        <taxon>Pezizomycotina</taxon>
        <taxon>Dothideomycetes</taxon>
        <taxon>Dothideomycetidae</taxon>
        <taxon>Mycosphaerellales</taxon>
        <taxon>Mycosphaerellaceae</taxon>
        <taxon>Fulvia</taxon>
    </lineage>
</organism>
<keyword evidence="2" id="KW-1185">Reference proteome</keyword>
<name>A0A9Q8L4R3_PASFU</name>
<evidence type="ECO:0000313" key="2">
    <source>
        <dbReference type="Proteomes" id="UP000756132"/>
    </source>
</evidence>
<dbReference type="RefSeq" id="XP_047755140.1">
    <property type="nucleotide sequence ID" value="XM_047899783.1"/>
</dbReference>